<dbReference type="NCBIfam" id="TIGR02454">
    <property type="entry name" value="ECF_T_CbiQ"/>
    <property type="match status" value="1"/>
</dbReference>
<dbReference type="GO" id="GO:0043190">
    <property type="term" value="C:ATP-binding cassette (ABC) transporter complex"/>
    <property type="evidence" value="ECO:0007669"/>
    <property type="project" value="InterPro"/>
</dbReference>
<keyword evidence="8" id="KW-1185">Reference proteome</keyword>
<evidence type="ECO:0000256" key="4">
    <source>
        <dbReference type="ARBA" id="ARBA00022989"/>
    </source>
</evidence>
<dbReference type="InterPro" id="IPR012809">
    <property type="entry name" value="ECF_CbiQ"/>
</dbReference>
<reference evidence="7 8" key="1">
    <citation type="submission" date="2019-11" db="EMBL/GenBank/DDBJ databases">
        <title>Comparative genomics of hydrocarbon-degrading Desulfosarcina strains.</title>
        <authorList>
            <person name="Watanabe M."/>
            <person name="Kojima H."/>
            <person name="Fukui M."/>
        </authorList>
    </citation>
    <scope>NUCLEOTIDE SEQUENCE [LARGE SCALE GENOMIC DNA]</scope>
    <source>
        <strain evidence="7 8">PL12</strain>
    </source>
</reference>
<dbReference type="PANTHER" id="PTHR34857:SF2">
    <property type="entry name" value="SLL0384 PROTEIN"/>
    <property type="match status" value="1"/>
</dbReference>
<comment type="subcellular location">
    <subcellularLocation>
        <location evidence="1">Cell membrane</location>
        <topology evidence="1">Multi-pass membrane protein</topology>
    </subcellularLocation>
</comment>
<dbReference type="RefSeq" id="WP_155318242.1">
    <property type="nucleotide sequence ID" value="NZ_AP021874.1"/>
</dbReference>
<dbReference type="GO" id="GO:0006824">
    <property type="term" value="P:cobalt ion transport"/>
    <property type="evidence" value="ECO:0007669"/>
    <property type="project" value="InterPro"/>
</dbReference>
<dbReference type="Pfam" id="PF02361">
    <property type="entry name" value="CbiQ"/>
    <property type="match status" value="1"/>
</dbReference>
<accession>A0A5K7YPG6</accession>
<dbReference type="CDD" id="cd16914">
    <property type="entry name" value="EcfT"/>
    <property type="match status" value="1"/>
</dbReference>
<evidence type="ECO:0000256" key="3">
    <source>
        <dbReference type="ARBA" id="ARBA00022692"/>
    </source>
</evidence>
<evidence type="ECO:0000313" key="8">
    <source>
        <dbReference type="Proteomes" id="UP000427906"/>
    </source>
</evidence>
<protein>
    <submittedName>
        <fullName evidence="7">Cobalt ECF transporter T component CbiQ</fullName>
    </submittedName>
</protein>
<evidence type="ECO:0000256" key="1">
    <source>
        <dbReference type="ARBA" id="ARBA00004651"/>
    </source>
</evidence>
<evidence type="ECO:0000313" key="7">
    <source>
        <dbReference type="EMBL" id="BBO70283.1"/>
    </source>
</evidence>
<evidence type="ECO:0000256" key="2">
    <source>
        <dbReference type="ARBA" id="ARBA00022475"/>
    </source>
</evidence>
<feature type="transmembrane region" description="Helical" evidence="6">
    <location>
        <begin position="88"/>
        <end position="106"/>
    </location>
</feature>
<keyword evidence="3 6" id="KW-0812">Transmembrane</keyword>
<feature type="transmembrane region" description="Helical" evidence="6">
    <location>
        <begin position="113"/>
        <end position="132"/>
    </location>
</feature>
<dbReference type="PANTHER" id="PTHR34857">
    <property type="entry name" value="SLL0384 PROTEIN"/>
    <property type="match status" value="1"/>
</dbReference>
<feature type="transmembrane region" description="Helical" evidence="6">
    <location>
        <begin position="22"/>
        <end position="50"/>
    </location>
</feature>
<dbReference type="AlphaFoldDB" id="A0A5K7YPG6"/>
<gene>
    <name evidence="7" type="primary">cbiQ</name>
    <name evidence="7" type="ORF">DSCA_42130</name>
</gene>
<dbReference type="Proteomes" id="UP000427906">
    <property type="component" value="Chromosome"/>
</dbReference>
<evidence type="ECO:0000256" key="5">
    <source>
        <dbReference type="ARBA" id="ARBA00023136"/>
    </source>
</evidence>
<feature type="transmembrane region" description="Helical" evidence="6">
    <location>
        <begin position="231"/>
        <end position="249"/>
    </location>
</feature>
<dbReference type="OrthoDB" id="4533at2"/>
<dbReference type="EMBL" id="AP021874">
    <property type="protein sequence ID" value="BBO70283.1"/>
    <property type="molecule type" value="Genomic_DNA"/>
</dbReference>
<proteinExistence type="predicted"/>
<keyword evidence="2" id="KW-1003">Cell membrane</keyword>
<sequence length="250" mass="28379">MISASFCEGRSWMHAIDPRRRVIGAVAFAVVVAVSYEFTALFTALALSLLMVLSARLDVGAVLLRLVAPLIFLLLLWAVLPWSYEGDALLVLGPVTITRPGVMLCARISVKTVSLMVAFMALLATMTVDTLGHTLNRLRLPDKMVHLLLITYRYLFVIEQEYQRLVRAMKIRNFRPKTNLHSYRTYAYLVGMLFVRASERARRVHSAMICRGFNGRFFSLRAFPHHPRNHVFSLCMIIALALLVSLEWLV</sequence>
<dbReference type="KEGG" id="dalk:DSCA_42130"/>
<keyword evidence="5 6" id="KW-0472">Membrane</keyword>
<name>A0A5K7YPG6_9BACT</name>
<dbReference type="InterPro" id="IPR051611">
    <property type="entry name" value="ECF_transporter_component"/>
</dbReference>
<keyword evidence="4 6" id="KW-1133">Transmembrane helix</keyword>
<feature type="transmembrane region" description="Helical" evidence="6">
    <location>
        <begin position="62"/>
        <end position="82"/>
    </location>
</feature>
<evidence type="ECO:0000256" key="6">
    <source>
        <dbReference type="SAM" id="Phobius"/>
    </source>
</evidence>
<organism evidence="7 8">
    <name type="scientific">Desulfosarcina alkanivorans</name>
    <dbReference type="NCBI Taxonomy" id="571177"/>
    <lineage>
        <taxon>Bacteria</taxon>
        <taxon>Pseudomonadati</taxon>
        <taxon>Thermodesulfobacteriota</taxon>
        <taxon>Desulfobacteria</taxon>
        <taxon>Desulfobacterales</taxon>
        <taxon>Desulfosarcinaceae</taxon>
        <taxon>Desulfosarcina</taxon>
    </lineage>
</organism>
<dbReference type="InterPro" id="IPR003339">
    <property type="entry name" value="ABC/ECF_trnsptr_transmembrane"/>
</dbReference>